<organism evidence="10 11">
    <name type="scientific">Entotheonella factor</name>
    <dbReference type="NCBI Taxonomy" id="1429438"/>
    <lineage>
        <taxon>Bacteria</taxon>
        <taxon>Pseudomonadati</taxon>
        <taxon>Nitrospinota/Tectimicrobiota group</taxon>
        <taxon>Candidatus Tectimicrobiota</taxon>
        <taxon>Candidatus Entotheonellia</taxon>
        <taxon>Candidatus Entotheonellales</taxon>
        <taxon>Candidatus Entotheonellaceae</taxon>
        <taxon>Candidatus Entotheonella</taxon>
    </lineage>
</organism>
<dbReference type="Gene3D" id="2.40.110.10">
    <property type="entry name" value="Butyryl-CoA Dehydrogenase, subunit A, domain 2"/>
    <property type="match status" value="1"/>
</dbReference>
<dbReference type="InterPro" id="IPR006091">
    <property type="entry name" value="Acyl-CoA_Oxase/DH_mid-dom"/>
</dbReference>
<accession>W4LGX3</accession>
<dbReference type="InterPro" id="IPR046373">
    <property type="entry name" value="Acyl-CoA_Oxase/DH_mid-dom_sf"/>
</dbReference>
<dbReference type="InterPro" id="IPR037069">
    <property type="entry name" value="AcylCoA_DH/ox_N_sf"/>
</dbReference>
<dbReference type="InterPro" id="IPR052161">
    <property type="entry name" value="Mycobact_Acyl-CoA_DH"/>
</dbReference>
<comment type="similarity">
    <text evidence="2 6">Belongs to the acyl-CoA dehydrogenase family.</text>
</comment>
<dbReference type="InterPro" id="IPR009100">
    <property type="entry name" value="AcylCoA_DH/oxidase_NM_dom_sf"/>
</dbReference>
<comment type="caution">
    <text evidence="10">The sequence shown here is derived from an EMBL/GenBank/DDBJ whole genome shotgun (WGS) entry which is preliminary data.</text>
</comment>
<feature type="domain" description="Acyl-CoA dehydrogenase/oxidase C-terminal" evidence="7">
    <location>
        <begin position="231"/>
        <end position="384"/>
    </location>
</feature>
<dbReference type="AlphaFoldDB" id="W4LGX3"/>
<dbReference type="Pfam" id="PF02770">
    <property type="entry name" value="Acyl-CoA_dh_M"/>
    <property type="match status" value="1"/>
</dbReference>
<dbReference type="PANTHER" id="PTHR43292">
    <property type="entry name" value="ACYL-COA DEHYDROGENASE"/>
    <property type="match status" value="1"/>
</dbReference>
<evidence type="ECO:0000256" key="5">
    <source>
        <dbReference type="ARBA" id="ARBA00023002"/>
    </source>
</evidence>
<evidence type="ECO:0000256" key="3">
    <source>
        <dbReference type="ARBA" id="ARBA00022630"/>
    </source>
</evidence>
<keyword evidence="4 6" id="KW-0274">FAD</keyword>
<dbReference type="FunFam" id="2.40.110.10:FF:000011">
    <property type="entry name" value="Acyl-CoA dehydrogenase FadE34"/>
    <property type="match status" value="1"/>
</dbReference>
<dbReference type="SUPFAM" id="SSF47203">
    <property type="entry name" value="Acyl-CoA dehydrogenase C-terminal domain-like"/>
    <property type="match status" value="1"/>
</dbReference>
<evidence type="ECO:0000313" key="10">
    <source>
        <dbReference type="EMBL" id="ETW96960.1"/>
    </source>
</evidence>
<dbReference type="GO" id="GO:0016627">
    <property type="term" value="F:oxidoreductase activity, acting on the CH-CH group of donors"/>
    <property type="evidence" value="ECO:0007669"/>
    <property type="project" value="InterPro"/>
</dbReference>
<feature type="domain" description="Acyl-CoA oxidase/dehydrogenase middle" evidence="8">
    <location>
        <begin position="125"/>
        <end position="218"/>
    </location>
</feature>
<evidence type="ECO:0000259" key="7">
    <source>
        <dbReference type="Pfam" id="PF00441"/>
    </source>
</evidence>
<dbReference type="InterPro" id="IPR036250">
    <property type="entry name" value="AcylCo_DH-like_C"/>
</dbReference>
<dbReference type="Gene3D" id="1.10.540.10">
    <property type="entry name" value="Acyl-CoA dehydrogenase/oxidase, N-terminal domain"/>
    <property type="match status" value="1"/>
</dbReference>
<keyword evidence="11" id="KW-1185">Reference proteome</keyword>
<dbReference type="GO" id="GO:0005886">
    <property type="term" value="C:plasma membrane"/>
    <property type="evidence" value="ECO:0007669"/>
    <property type="project" value="TreeGrafter"/>
</dbReference>
<keyword evidence="5 6" id="KW-0560">Oxidoreductase</keyword>
<evidence type="ECO:0000313" key="11">
    <source>
        <dbReference type="Proteomes" id="UP000019141"/>
    </source>
</evidence>
<dbReference type="EMBL" id="AZHW01000723">
    <property type="protein sequence ID" value="ETW96960.1"/>
    <property type="molecule type" value="Genomic_DNA"/>
</dbReference>
<evidence type="ECO:0000259" key="8">
    <source>
        <dbReference type="Pfam" id="PF02770"/>
    </source>
</evidence>
<dbReference type="Gene3D" id="1.20.140.10">
    <property type="entry name" value="Butyryl-CoA Dehydrogenase, subunit A, domain 3"/>
    <property type="match status" value="1"/>
</dbReference>
<dbReference type="PANTHER" id="PTHR43292:SF3">
    <property type="entry name" value="ACYL-COA DEHYDROGENASE FADE29"/>
    <property type="match status" value="1"/>
</dbReference>
<dbReference type="Pfam" id="PF02771">
    <property type="entry name" value="Acyl-CoA_dh_N"/>
    <property type="match status" value="1"/>
</dbReference>
<feature type="domain" description="Acyl-CoA dehydrogenase/oxidase N-terminal" evidence="9">
    <location>
        <begin position="6"/>
        <end position="121"/>
    </location>
</feature>
<dbReference type="InterPro" id="IPR013786">
    <property type="entry name" value="AcylCoA_DH/ox_N"/>
</dbReference>
<dbReference type="SUPFAM" id="SSF56645">
    <property type="entry name" value="Acyl-CoA dehydrogenase NM domain-like"/>
    <property type="match status" value="1"/>
</dbReference>
<gene>
    <name evidence="10" type="ORF">ETSY1_24530</name>
</gene>
<dbReference type="HOGENOM" id="CLU_018204_9_0_7"/>
<evidence type="ECO:0000259" key="9">
    <source>
        <dbReference type="Pfam" id="PF02771"/>
    </source>
</evidence>
<protein>
    <recommendedName>
        <fullName evidence="12">Acyl-CoA dehydrogenase</fullName>
    </recommendedName>
</protein>
<dbReference type="GO" id="GO:0050660">
    <property type="term" value="F:flavin adenine dinucleotide binding"/>
    <property type="evidence" value="ECO:0007669"/>
    <property type="project" value="InterPro"/>
</dbReference>
<reference evidence="10 11" key="1">
    <citation type="journal article" date="2014" name="Nature">
        <title>An environmental bacterial taxon with a large and distinct metabolic repertoire.</title>
        <authorList>
            <person name="Wilson M.C."/>
            <person name="Mori T."/>
            <person name="Ruckert C."/>
            <person name="Uria A.R."/>
            <person name="Helf M.J."/>
            <person name="Takada K."/>
            <person name="Gernert C."/>
            <person name="Steffens U.A."/>
            <person name="Heycke N."/>
            <person name="Schmitt S."/>
            <person name="Rinke C."/>
            <person name="Helfrich E.J."/>
            <person name="Brachmann A.O."/>
            <person name="Gurgui C."/>
            <person name="Wakimoto T."/>
            <person name="Kracht M."/>
            <person name="Crusemann M."/>
            <person name="Hentschel U."/>
            <person name="Abe I."/>
            <person name="Matsunaga S."/>
            <person name="Kalinowski J."/>
            <person name="Takeyama H."/>
            <person name="Piel J."/>
        </authorList>
    </citation>
    <scope>NUCLEOTIDE SEQUENCE [LARGE SCALE GENOMIC DNA]</scope>
    <source>
        <strain evidence="11">TSY1</strain>
    </source>
</reference>
<evidence type="ECO:0008006" key="12">
    <source>
        <dbReference type="Google" id="ProtNLM"/>
    </source>
</evidence>
<evidence type="ECO:0000256" key="4">
    <source>
        <dbReference type="ARBA" id="ARBA00022827"/>
    </source>
</evidence>
<proteinExistence type="inferred from homology"/>
<comment type="cofactor">
    <cofactor evidence="1 6">
        <name>FAD</name>
        <dbReference type="ChEBI" id="CHEBI:57692"/>
    </cofactor>
</comment>
<evidence type="ECO:0000256" key="6">
    <source>
        <dbReference type="RuleBase" id="RU362125"/>
    </source>
</evidence>
<name>W4LGX3_ENTF1</name>
<evidence type="ECO:0000256" key="1">
    <source>
        <dbReference type="ARBA" id="ARBA00001974"/>
    </source>
</evidence>
<evidence type="ECO:0000256" key="2">
    <source>
        <dbReference type="ARBA" id="ARBA00009347"/>
    </source>
</evidence>
<keyword evidence="3 6" id="KW-0285">Flavoprotein</keyword>
<dbReference type="InterPro" id="IPR009075">
    <property type="entry name" value="AcylCo_DH/oxidase_C"/>
</dbReference>
<sequence length="390" mass="43686">MDFGFTAENEAFRQEVRQFIVDHITPDVQEELFQFRLQGPGPLTKELFVKLGQKGWIGMSWPVEYGGQGRDPIDQYIFEEEFVRAGIPLDLNNILEQAPAIMTAGTDEQKAYYLPRLVKGDVVFALGYTEPSGGTDLASLRTRAEADGDDYVINGQKTFTSGAHYATHLYLMARTNPDVPKHKGISIFLIPMDTPGITVRPLWTLAGGRTNEVYLEDVRIPKDAMLGEKDNGWYIGASALNLGRAGARRYYTYITAYEHVLQFVKTHKFNGRSLADDPVIQDKLAELYAEAQVCRLFTLRSLSMVRRGVRPPYEISSEKVWGPDFHVKSTEIITQILGPYAQLWPGSEHTPDDGLYVKNYLGAMVSTFAHGSVQVMRDAIARRGLGLPRG</sequence>
<dbReference type="Pfam" id="PF00441">
    <property type="entry name" value="Acyl-CoA_dh_1"/>
    <property type="match status" value="1"/>
</dbReference>
<dbReference type="Proteomes" id="UP000019141">
    <property type="component" value="Unassembled WGS sequence"/>
</dbReference>